<dbReference type="GO" id="GO:0006012">
    <property type="term" value="P:galactose metabolic process"/>
    <property type="evidence" value="ECO:0007669"/>
    <property type="project" value="InterPro"/>
</dbReference>
<dbReference type="PANTHER" id="PTHR36447:SF2">
    <property type="entry name" value="BETA-GALACTOSIDASE YESZ"/>
    <property type="match status" value="1"/>
</dbReference>
<feature type="domain" description="Beta-galactosidase trimerisation" evidence="13">
    <location>
        <begin position="443"/>
        <end position="538"/>
    </location>
</feature>
<protein>
    <recommendedName>
        <fullName evidence="3 8">Beta-galactosidase</fullName>
        <shortName evidence="8">Beta-gal</shortName>
        <ecNumber evidence="3 8">3.2.1.23</ecNumber>
    </recommendedName>
</protein>
<keyword evidence="16" id="KW-1185">Reference proteome</keyword>
<evidence type="ECO:0000256" key="2">
    <source>
        <dbReference type="ARBA" id="ARBA00005940"/>
    </source>
</evidence>
<dbReference type="CDD" id="cd03143">
    <property type="entry name" value="A4_beta-galactosidase_middle_domain"/>
    <property type="match status" value="1"/>
</dbReference>
<dbReference type="Pfam" id="PF08532">
    <property type="entry name" value="Glyco_hydro_42M"/>
    <property type="match status" value="2"/>
</dbReference>
<proteinExistence type="inferred from homology"/>
<feature type="domain" description="Beta-galactosidase trimerisation" evidence="13">
    <location>
        <begin position="567"/>
        <end position="644"/>
    </location>
</feature>
<dbReference type="RefSeq" id="WP_143127419.1">
    <property type="nucleotide sequence ID" value="NZ_VJMG01000076.1"/>
</dbReference>
<evidence type="ECO:0000313" key="15">
    <source>
        <dbReference type="EMBL" id="TRL34033.1"/>
    </source>
</evidence>
<evidence type="ECO:0000259" key="12">
    <source>
        <dbReference type="Pfam" id="PF02449"/>
    </source>
</evidence>
<dbReference type="Gene3D" id="3.20.20.80">
    <property type="entry name" value="Glycosidases"/>
    <property type="match status" value="1"/>
</dbReference>
<comment type="similarity">
    <text evidence="2 8">Belongs to the glycosyl hydrolase 42 family.</text>
</comment>
<dbReference type="GO" id="GO:0004565">
    <property type="term" value="F:beta-galactosidase activity"/>
    <property type="evidence" value="ECO:0007669"/>
    <property type="project" value="UniProtKB-EC"/>
</dbReference>
<name>A0A549SWL3_9HYPH</name>
<dbReference type="Proteomes" id="UP000316801">
    <property type="component" value="Unassembled WGS sequence"/>
</dbReference>
<dbReference type="InterPro" id="IPR013739">
    <property type="entry name" value="Beta_galactosidase_C"/>
</dbReference>
<gene>
    <name evidence="15" type="ORF">FNA46_22285</name>
</gene>
<organism evidence="15 16">
    <name type="scientific">Rhizobium straminoryzae</name>
    <dbReference type="NCBI Taxonomy" id="1387186"/>
    <lineage>
        <taxon>Bacteria</taxon>
        <taxon>Pseudomonadati</taxon>
        <taxon>Pseudomonadota</taxon>
        <taxon>Alphaproteobacteria</taxon>
        <taxon>Hyphomicrobiales</taxon>
        <taxon>Rhizobiaceae</taxon>
        <taxon>Rhizobium/Agrobacterium group</taxon>
        <taxon>Rhizobium</taxon>
    </lineage>
</organism>
<evidence type="ECO:0000256" key="1">
    <source>
        <dbReference type="ARBA" id="ARBA00001412"/>
    </source>
</evidence>
<dbReference type="GO" id="GO:0046872">
    <property type="term" value="F:metal ion binding"/>
    <property type="evidence" value="ECO:0007669"/>
    <property type="project" value="UniProtKB-KW"/>
</dbReference>
<evidence type="ECO:0000259" key="13">
    <source>
        <dbReference type="Pfam" id="PF08532"/>
    </source>
</evidence>
<evidence type="ECO:0000256" key="10">
    <source>
        <dbReference type="PIRSR" id="PIRSR001084-2"/>
    </source>
</evidence>
<evidence type="ECO:0000256" key="11">
    <source>
        <dbReference type="PIRSR" id="PIRSR001084-3"/>
    </source>
</evidence>
<dbReference type="PIRSF" id="PIRSF001084">
    <property type="entry name" value="B-galactosidase"/>
    <property type="match status" value="1"/>
</dbReference>
<comment type="caution">
    <text evidence="15">The sequence shown here is derived from an EMBL/GenBank/DDBJ whole genome shotgun (WGS) entry which is preliminary data.</text>
</comment>
<feature type="active site" description="Proton donor" evidence="9">
    <location>
        <position position="161"/>
    </location>
</feature>
<dbReference type="SUPFAM" id="SSF52317">
    <property type="entry name" value="Class I glutamine amidotransferase-like"/>
    <property type="match status" value="1"/>
</dbReference>
<feature type="binding site" evidence="10">
    <location>
        <position position="122"/>
    </location>
    <ligand>
        <name>substrate</name>
    </ligand>
</feature>
<evidence type="ECO:0000256" key="4">
    <source>
        <dbReference type="ARBA" id="ARBA00022723"/>
    </source>
</evidence>
<dbReference type="InterPro" id="IPR013738">
    <property type="entry name" value="Beta_galactosidase_Trimer"/>
</dbReference>
<feature type="domain" description="Glycoside hydrolase family 42 N-terminal" evidence="12">
    <location>
        <begin position="27"/>
        <end position="399"/>
    </location>
</feature>
<dbReference type="Gene3D" id="2.60.40.1180">
    <property type="entry name" value="Golgi alpha-mannosidase II"/>
    <property type="match status" value="1"/>
</dbReference>
<sequence length="712" mass="80297">MKRRPPAPLSVWRTLNLDDFLLGVPHYPEHVDESYWRRDAERMRDAGFNVVRMGEFAWHLWEPYEGKFDFDLFDRAIDILADCGIKTILCTPTATPPRWLTMNYPEVLRVDRNGRRASHGSRQHADTTSPVLREHSRRITRALAEHYRDNPHVVGWQTDNELNTTVSESYSESCALAFRNYLRHRYQTIDKLNFAWGGDFWATAYDNFDQVVLPLPMAPSYLSPGHVQDYHRFLAQATAAFQHDQVRILRETNEAWFIFHNLGNLADIDFRGEFGQDLDFIGFDIYPMLYDEFRRTGGHAATQALQLDICRSYAGNFIVPEQASGLGSQPSFTTMTPEPGEMRRMALSSVARGADGLMFFRWRPAHFGAEIYWMGLIDHDDVPRRRYAEAKQFAGDISRIKDQLLGTSVAMDVGIAGGDFDNQEAHKTYPIGLPSPMDDAALLHRHCYKAGIACGFIHPEDDLSRLKVFYIPHWVMWDQAWTPKVRAFVENGGTLIVGAMTGTRDANNHILRELAPGSALADLCGVRVEEFGRLTAKDGAGLFQRFPIDQGLFIPPNLLPSSSAGRKYSLEIGGREIEAEHLYELLETGSDVEALATWKAWFAKGRPAITSRRVGKGRVVYLATYLGEELVEALTQTVLADAGVEPLIRDLPEGVEVTLRQAEDRKLLFVLNVTDTPRQIVNLPASIDLLTGQRVDGSLELAEYGAAVLSYA</sequence>
<feature type="binding site" evidence="11">
    <location>
        <position position="174"/>
    </location>
    <ligand>
        <name>Zn(2+)</name>
        <dbReference type="ChEBI" id="CHEBI:29105"/>
    </ligand>
</feature>
<keyword evidence="6 11" id="KW-0862">Zinc</keyword>
<dbReference type="AlphaFoldDB" id="A0A549SWL3"/>
<evidence type="ECO:0000259" key="14">
    <source>
        <dbReference type="Pfam" id="PF08533"/>
    </source>
</evidence>
<dbReference type="Pfam" id="PF08533">
    <property type="entry name" value="Glyco_hydro_42C"/>
    <property type="match status" value="1"/>
</dbReference>
<dbReference type="InterPro" id="IPR013780">
    <property type="entry name" value="Glyco_hydro_b"/>
</dbReference>
<dbReference type="InterPro" id="IPR029062">
    <property type="entry name" value="Class_I_gatase-like"/>
</dbReference>
<dbReference type="SUPFAM" id="SSF51445">
    <property type="entry name" value="(Trans)glycosidases"/>
    <property type="match status" value="1"/>
</dbReference>
<evidence type="ECO:0000256" key="9">
    <source>
        <dbReference type="PIRSR" id="PIRSR001084-1"/>
    </source>
</evidence>
<evidence type="ECO:0000313" key="16">
    <source>
        <dbReference type="Proteomes" id="UP000316801"/>
    </source>
</evidence>
<dbReference type="Gene3D" id="3.40.50.880">
    <property type="match status" value="1"/>
</dbReference>
<evidence type="ECO:0000256" key="8">
    <source>
        <dbReference type="PIRNR" id="PIRNR001084"/>
    </source>
</evidence>
<dbReference type="Pfam" id="PF02449">
    <property type="entry name" value="Glyco_hydro_42"/>
    <property type="match status" value="1"/>
</dbReference>
<dbReference type="EC" id="3.2.1.23" evidence="3 8"/>
<accession>A0A549SWL3</accession>
<dbReference type="EMBL" id="VJMG01000076">
    <property type="protein sequence ID" value="TRL34033.1"/>
    <property type="molecule type" value="Genomic_DNA"/>
</dbReference>
<reference evidence="15 16" key="1">
    <citation type="submission" date="2019-07" db="EMBL/GenBank/DDBJ databases">
        <title>Ln-dependent methylotrophs.</title>
        <authorList>
            <person name="Tani A."/>
        </authorList>
    </citation>
    <scope>NUCLEOTIDE SEQUENCE [LARGE SCALE GENOMIC DNA]</scope>
    <source>
        <strain evidence="15 16">SM12</strain>
    </source>
</reference>
<dbReference type="InterPro" id="IPR003476">
    <property type="entry name" value="Glyco_hydro_42"/>
</dbReference>
<comment type="catalytic activity">
    <reaction evidence="1 8">
        <text>Hydrolysis of terminal non-reducing beta-D-galactose residues in beta-D-galactosides.</text>
        <dbReference type="EC" id="3.2.1.23"/>
    </reaction>
</comment>
<dbReference type="PANTHER" id="PTHR36447">
    <property type="entry name" value="BETA-GALACTOSIDASE GANA"/>
    <property type="match status" value="1"/>
</dbReference>
<keyword evidence="4 11" id="KW-0479">Metal-binding</keyword>
<dbReference type="InterPro" id="IPR017853">
    <property type="entry name" value="GH"/>
</dbReference>
<evidence type="ECO:0000256" key="3">
    <source>
        <dbReference type="ARBA" id="ARBA00012756"/>
    </source>
</evidence>
<evidence type="ECO:0000256" key="6">
    <source>
        <dbReference type="ARBA" id="ARBA00022833"/>
    </source>
</evidence>
<keyword evidence="5 8" id="KW-0378">Hydrolase</keyword>
<feature type="active site" description="Nucleophile" evidence="9">
    <location>
        <position position="321"/>
    </location>
</feature>
<evidence type="ECO:0000256" key="7">
    <source>
        <dbReference type="ARBA" id="ARBA00023295"/>
    </source>
</evidence>
<evidence type="ECO:0000256" key="5">
    <source>
        <dbReference type="ARBA" id="ARBA00022801"/>
    </source>
</evidence>
<keyword evidence="7 8" id="KW-0326">Glycosidase</keyword>
<dbReference type="GO" id="GO:0009341">
    <property type="term" value="C:beta-galactosidase complex"/>
    <property type="evidence" value="ECO:0007669"/>
    <property type="project" value="InterPro"/>
</dbReference>
<dbReference type="InterPro" id="IPR013529">
    <property type="entry name" value="Glyco_hydro_42_N"/>
</dbReference>
<feature type="domain" description="Beta-galactosidase C-terminal" evidence="14">
    <location>
        <begin position="654"/>
        <end position="709"/>
    </location>
</feature>
<feature type="binding site" evidence="10">
    <location>
        <position position="160"/>
    </location>
    <ligand>
        <name>substrate</name>
    </ligand>
</feature>